<dbReference type="EMBL" id="RDFA01000003">
    <property type="protein sequence ID" value="RXK49477.1"/>
    <property type="molecule type" value="Genomic_DNA"/>
</dbReference>
<proteinExistence type="predicted"/>
<evidence type="ECO:0000313" key="4">
    <source>
        <dbReference type="Proteomes" id="UP000289691"/>
    </source>
</evidence>
<evidence type="ECO:0000256" key="1">
    <source>
        <dbReference type="SAM" id="MobiDB-lite"/>
    </source>
</evidence>
<sequence length="221" mass="22993">MENASASDGTNAASNRQSGPSRPVSGSDADPTGGGTEHRTRRRAQTTLDFTVGVVLFVFVLVAIFAFVAGTVQPFTTGDQEDIVAVNRVADGLAEDTLGDPDTPYILDTDCTVAFFEGGSPPSDCRFSDQQLDEQVGVTDSAFLNVTVRGNVSGSGSPNELLCWDETAGELVEQGTTDCTTADVETLAVGDDSATGTQSSVTARRSVSVNGTSVSLVVKLW</sequence>
<keyword evidence="4" id="KW-1185">Reference proteome</keyword>
<reference evidence="3 4" key="1">
    <citation type="submission" date="2019-01" db="EMBL/GenBank/DDBJ databases">
        <title>Halorientalis sp. F13-25 a new haloarchaeum isolated from hypersaline water.</title>
        <authorList>
            <person name="Ana D.-V."/>
            <person name="Cristina S.-P."/>
            <person name="Antonio V."/>
        </authorList>
    </citation>
    <scope>NUCLEOTIDE SEQUENCE [LARGE SCALE GENOMIC DNA]</scope>
    <source>
        <strain evidence="3 4">F13-25</strain>
    </source>
</reference>
<accession>A0A498KW82</accession>
<comment type="caution">
    <text evidence="3">The sequence shown here is derived from an EMBL/GenBank/DDBJ whole genome shotgun (WGS) entry which is preliminary data.</text>
</comment>
<feature type="compositionally biased region" description="Polar residues" evidence="1">
    <location>
        <begin position="1"/>
        <end position="20"/>
    </location>
</feature>
<dbReference type="InterPro" id="IPR056613">
    <property type="entry name" value="DUF7287"/>
</dbReference>
<feature type="region of interest" description="Disordered" evidence="1">
    <location>
        <begin position="1"/>
        <end position="42"/>
    </location>
</feature>
<keyword evidence="2" id="KW-1133">Transmembrane helix</keyword>
<dbReference type="Proteomes" id="UP000289691">
    <property type="component" value="Unassembled WGS sequence"/>
</dbReference>
<evidence type="ECO:0000313" key="3">
    <source>
        <dbReference type="EMBL" id="RXK49477.1"/>
    </source>
</evidence>
<dbReference type="RefSeq" id="WP_129069073.1">
    <property type="nucleotide sequence ID" value="NZ_RDFA01000003.1"/>
</dbReference>
<keyword evidence="2" id="KW-0812">Transmembrane</keyword>
<dbReference type="AlphaFoldDB" id="A0A498KW82"/>
<feature type="transmembrane region" description="Helical" evidence="2">
    <location>
        <begin position="48"/>
        <end position="70"/>
    </location>
</feature>
<protein>
    <submittedName>
        <fullName evidence="3">Uncharacterized protein</fullName>
    </submittedName>
</protein>
<dbReference type="OrthoDB" id="125215at2157"/>
<evidence type="ECO:0000256" key="2">
    <source>
        <dbReference type="SAM" id="Phobius"/>
    </source>
</evidence>
<keyword evidence="2" id="KW-0472">Membrane</keyword>
<gene>
    <name evidence="3" type="ORF">EAF64_11255</name>
</gene>
<dbReference type="Pfam" id="PF23958">
    <property type="entry name" value="DUF7287"/>
    <property type="match status" value="1"/>
</dbReference>
<name>A0A498KW82_9EURY</name>
<organism evidence="3 4">
    <name type="scientific">Halorientalis pallida</name>
    <dbReference type="NCBI Taxonomy" id="2479928"/>
    <lineage>
        <taxon>Archaea</taxon>
        <taxon>Methanobacteriati</taxon>
        <taxon>Methanobacteriota</taxon>
        <taxon>Stenosarchaea group</taxon>
        <taxon>Halobacteria</taxon>
        <taxon>Halobacteriales</taxon>
        <taxon>Haloarculaceae</taxon>
        <taxon>Halorientalis</taxon>
    </lineage>
</organism>